<comment type="caution">
    <text evidence="2">The sequence shown here is derived from an EMBL/GenBank/DDBJ whole genome shotgun (WGS) entry which is preliminary data.</text>
</comment>
<protein>
    <submittedName>
        <fullName evidence="2">Uncharacterized protein</fullName>
    </submittedName>
</protein>
<evidence type="ECO:0000256" key="1">
    <source>
        <dbReference type="SAM" id="MobiDB-lite"/>
    </source>
</evidence>
<keyword evidence="3" id="KW-1185">Reference proteome</keyword>
<dbReference type="EMBL" id="BQNB010009734">
    <property type="protein sequence ID" value="GJS67662.1"/>
    <property type="molecule type" value="Genomic_DNA"/>
</dbReference>
<reference evidence="2" key="2">
    <citation type="submission" date="2022-01" db="EMBL/GenBank/DDBJ databases">
        <authorList>
            <person name="Yamashiro T."/>
            <person name="Shiraishi A."/>
            <person name="Satake H."/>
            <person name="Nakayama K."/>
        </authorList>
    </citation>
    <scope>NUCLEOTIDE SEQUENCE</scope>
</reference>
<reference evidence="2" key="1">
    <citation type="journal article" date="2022" name="Int. J. Mol. Sci.">
        <title>Draft Genome of Tanacetum Coccineum: Genomic Comparison of Closely Related Tanacetum-Family Plants.</title>
        <authorList>
            <person name="Yamashiro T."/>
            <person name="Shiraishi A."/>
            <person name="Nakayama K."/>
            <person name="Satake H."/>
        </authorList>
    </citation>
    <scope>NUCLEOTIDE SEQUENCE</scope>
</reference>
<evidence type="ECO:0000313" key="3">
    <source>
        <dbReference type="Proteomes" id="UP001151760"/>
    </source>
</evidence>
<name>A0ABQ4XS75_9ASTR</name>
<gene>
    <name evidence="2" type="ORF">Tco_0682227</name>
</gene>
<sequence length="131" mass="14384">MKLATKRSLIESHSSHASYSAADKGTGSKPGVPSVPTYGSDDEQISWKSSDEEDDDEVGMNDDDDDDNDDDDDDDADNCNNRDLSRASMNVLNANFQSEGIEHEAESRMKVIYVSMSFQGKVPSWKGNVVD</sequence>
<proteinExistence type="predicted"/>
<feature type="region of interest" description="Disordered" evidence="1">
    <location>
        <begin position="1"/>
        <end position="87"/>
    </location>
</feature>
<evidence type="ECO:0000313" key="2">
    <source>
        <dbReference type="EMBL" id="GJS67662.1"/>
    </source>
</evidence>
<accession>A0ABQ4XS75</accession>
<feature type="compositionally biased region" description="Acidic residues" evidence="1">
    <location>
        <begin position="51"/>
        <end position="77"/>
    </location>
</feature>
<organism evidence="2 3">
    <name type="scientific">Tanacetum coccineum</name>
    <dbReference type="NCBI Taxonomy" id="301880"/>
    <lineage>
        <taxon>Eukaryota</taxon>
        <taxon>Viridiplantae</taxon>
        <taxon>Streptophyta</taxon>
        <taxon>Embryophyta</taxon>
        <taxon>Tracheophyta</taxon>
        <taxon>Spermatophyta</taxon>
        <taxon>Magnoliopsida</taxon>
        <taxon>eudicotyledons</taxon>
        <taxon>Gunneridae</taxon>
        <taxon>Pentapetalae</taxon>
        <taxon>asterids</taxon>
        <taxon>campanulids</taxon>
        <taxon>Asterales</taxon>
        <taxon>Asteraceae</taxon>
        <taxon>Asteroideae</taxon>
        <taxon>Anthemideae</taxon>
        <taxon>Anthemidinae</taxon>
        <taxon>Tanacetum</taxon>
    </lineage>
</organism>
<dbReference type="Proteomes" id="UP001151760">
    <property type="component" value="Unassembled WGS sequence"/>
</dbReference>